<organism evidence="3 4">
    <name type="scientific">Porphyromonas circumdentaria</name>
    <dbReference type="NCBI Taxonomy" id="29524"/>
    <lineage>
        <taxon>Bacteria</taxon>
        <taxon>Pseudomonadati</taxon>
        <taxon>Bacteroidota</taxon>
        <taxon>Bacteroidia</taxon>
        <taxon>Bacteroidales</taxon>
        <taxon>Porphyromonadaceae</taxon>
        <taxon>Porphyromonas</taxon>
    </lineage>
</organism>
<dbReference type="AlphaFoldDB" id="A0A1T4P2T7"/>
<evidence type="ECO:0000256" key="1">
    <source>
        <dbReference type="ARBA" id="ARBA00022982"/>
    </source>
</evidence>
<protein>
    <submittedName>
        <fullName evidence="3">Electron transfer flavoprotein beta subunit</fullName>
    </submittedName>
</protein>
<accession>A0A1T4P2T7</accession>
<dbReference type="InterPro" id="IPR033948">
    <property type="entry name" value="ETF_beta_N"/>
</dbReference>
<dbReference type="Pfam" id="PF01012">
    <property type="entry name" value="ETF"/>
    <property type="match status" value="1"/>
</dbReference>
<dbReference type="GO" id="GO:0009055">
    <property type="term" value="F:electron transfer activity"/>
    <property type="evidence" value="ECO:0007669"/>
    <property type="project" value="InterPro"/>
</dbReference>
<evidence type="ECO:0000313" key="4">
    <source>
        <dbReference type="Proteomes" id="UP000190121"/>
    </source>
</evidence>
<dbReference type="SMART" id="SM00893">
    <property type="entry name" value="ETF"/>
    <property type="match status" value="1"/>
</dbReference>
<reference evidence="4" key="1">
    <citation type="submission" date="2017-02" db="EMBL/GenBank/DDBJ databases">
        <authorList>
            <person name="Varghese N."/>
            <person name="Submissions S."/>
        </authorList>
    </citation>
    <scope>NUCLEOTIDE SEQUENCE [LARGE SCALE GENOMIC DNA]</scope>
    <source>
        <strain evidence="4">ATCC 51356</strain>
    </source>
</reference>
<dbReference type="PANTHER" id="PTHR21294:SF17">
    <property type="entry name" value="PROTEIN FIXA"/>
    <property type="match status" value="1"/>
</dbReference>
<dbReference type="STRING" id="29524.SAMN02745171_01305"/>
<dbReference type="PIRSF" id="PIRSF000090">
    <property type="entry name" value="Beta-ETF"/>
    <property type="match status" value="1"/>
</dbReference>
<dbReference type="InterPro" id="IPR014729">
    <property type="entry name" value="Rossmann-like_a/b/a_fold"/>
</dbReference>
<dbReference type="Gene3D" id="3.40.50.620">
    <property type="entry name" value="HUPs"/>
    <property type="match status" value="1"/>
</dbReference>
<gene>
    <name evidence="3" type="ORF">SAMN02745171_01305</name>
</gene>
<dbReference type="InterPro" id="IPR014730">
    <property type="entry name" value="ETF_a/b_N"/>
</dbReference>
<name>A0A1T4P2T7_9PORP</name>
<keyword evidence="1" id="KW-0249">Electron transport</keyword>
<dbReference type="EMBL" id="FUXE01000013">
    <property type="protein sequence ID" value="SJZ85268.1"/>
    <property type="molecule type" value="Genomic_DNA"/>
</dbReference>
<feature type="domain" description="Electron transfer flavoprotein alpha/beta-subunit N-terminal" evidence="2">
    <location>
        <begin position="24"/>
        <end position="212"/>
    </location>
</feature>
<dbReference type="CDD" id="cd01714">
    <property type="entry name" value="ETF_beta"/>
    <property type="match status" value="1"/>
</dbReference>
<sequence>MKIIVLAKQVPDTRNVGKDAMRADGTVNRAALPAIFNPEDLNALEQALRIKDQFPETTISVLTMGPFRAADVLREALYRGADRGYLLTDRAFAGADTLATSYALAMAIRHIGMPDLILSGRQAIDGDTAQVGPQVAHKLRITTITYAEEIVSIDKNEITVRRRLEHGVEKVKATLPLLVTVNGSSAPCRPRNAKLLQRYKYALSASEIAAAPEINQKLYNERPFLQLVELSASEVGADLEQCGLAGSPTKVKTIENVVFQAKEARRYDSSDAQINDLVAELIANHTIG</sequence>
<evidence type="ECO:0000259" key="2">
    <source>
        <dbReference type="SMART" id="SM00893"/>
    </source>
</evidence>
<keyword evidence="4" id="KW-1185">Reference proteome</keyword>
<proteinExistence type="predicted"/>
<evidence type="ECO:0000313" key="3">
    <source>
        <dbReference type="EMBL" id="SJZ85268.1"/>
    </source>
</evidence>
<keyword evidence="1" id="KW-0813">Transport</keyword>
<dbReference type="InterPro" id="IPR012255">
    <property type="entry name" value="ETF_b"/>
</dbReference>
<dbReference type="Proteomes" id="UP000190121">
    <property type="component" value="Unassembled WGS sequence"/>
</dbReference>
<dbReference type="OrthoDB" id="9804960at2"/>
<dbReference type="PANTHER" id="PTHR21294">
    <property type="entry name" value="ELECTRON TRANSFER FLAVOPROTEIN BETA-SUBUNIT"/>
    <property type="match status" value="1"/>
</dbReference>
<dbReference type="SUPFAM" id="SSF52402">
    <property type="entry name" value="Adenine nucleotide alpha hydrolases-like"/>
    <property type="match status" value="1"/>
</dbReference>